<dbReference type="PANTHER" id="PTHR46929:SF4">
    <property type="entry name" value="MYB_SANT-LIKE DOMAIN-CONTAINING PROTEIN"/>
    <property type="match status" value="1"/>
</dbReference>
<dbReference type="Proteomes" id="UP001459277">
    <property type="component" value="Unassembled WGS sequence"/>
</dbReference>
<comment type="cofactor">
    <cofactor evidence="1">
        <name>a divalent metal cation</name>
        <dbReference type="ChEBI" id="CHEBI:60240"/>
    </cofactor>
</comment>
<feature type="domain" description="DUF8040" evidence="5">
    <location>
        <begin position="2"/>
        <end position="44"/>
    </location>
</feature>
<evidence type="ECO:0000256" key="1">
    <source>
        <dbReference type="ARBA" id="ARBA00001968"/>
    </source>
</evidence>
<name>A0AAW2DKK5_9ROSI</name>
<accession>A0AAW2DKK5</accession>
<evidence type="ECO:0000313" key="6">
    <source>
        <dbReference type="EMBL" id="KAL0011193.1"/>
    </source>
</evidence>
<sequence>MVEEQVGKFLHMLAHNQTTHTMSFFCRSGETISRHFHNVLRSIIMLEDQFLRQLDGTQVSLEILQSSKYYLVDTGYMNRSCLIAPYWGVRYHLKEYSVHPPKNAKELFNLRHASLRTTIERAFGVLKKRFPIIASTTEPNYCVDTQNEIILACCILYNYLMGVDLDESLIDEVDEKVLHSHHDRVAPTPREDDDDAKQGDIIRDFIASAIMGKISKKNGGDLSKEVQWCNTPHTLFEKTLKKNFHKCYDIFKDGLSGFGWNDSLNMWIVEPEVWGPFIASKPVAKKWMTTPIPNYSKMAQLWAKDRAKGNHAETAKEKRARYAASTTIDEIDNLISQNEVSLENFEVEDDQRSPGFNVASSRVSSQDAMSSKSKKRRLAEDDELGNVIS</sequence>
<evidence type="ECO:0008006" key="8">
    <source>
        <dbReference type="Google" id="ProtNLM"/>
    </source>
</evidence>
<dbReference type="AlphaFoldDB" id="A0AAW2DKK5"/>
<evidence type="ECO:0000256" key="3">
    <source>
        <dbReference type="SAM" id="MobiDB-lite"/>
    </source>
</evidence>
<keyword evidence="2" id="KW-0479">Metal-binding</keyword>
<feature type="compositionally biased region" description="Acidic residues" evidence="3">
    <location>
        <begin position="380"/>
        <end position="389"/>
    </location>
</feature>
<organism evidence="6 7">
    <name type="scientific">Lithocarpus litseifolius</name>
    <dbReference type="NCBI Taxonomy" id="425828"/>
    <lineage>
        <taxon>Eukaryota</taxon>
        <taxon>Viridiplantae</taxon>
        <taxon>Streptophyta</taxon>
        <taxon>Embryophyta</taxon>
        <taxon>Tracheophyta</taxon>
        <taxon>Spermatophyta</taxon>
        <taxon>Magnoliopsida</taxon>
        <taxon>eudicotyledons</taxon>
        <taxon>Gunneridae</taxon>
        <taxon>Pentapetalae</taxon>
        <taxon>rosids</taxon>
        <taxon>fabids</taxon>
        <taxon>Fagales</taxon>
        <taxon>Fagaceae</taxon>
        <taxon>Lithocarpus</taxon>
    </lineage>
</organism>
<dbReference type="InterPro" id="IPR058353">
    <property type="entry name" value="DUF8040"/>
</dbReference>
<feature type="region of interest" description="Disordered" evidence="3">
    <location>
        <begin position="351"/>
        <end position="389"/>
    </location>
</feature>
<feature type="compositionally biased region" description="Polar residues" evidence="3">
    <location>
        <begin position="358"/>
        <end position="371"/>
    </location>
</feature>
<evidence type="ECO:0000259" key="5">
    <source>
        <dbReference type="Pfam" id="PF26138"/>
    </source>
</evidence>
<feature type="domain" description="DDE Tnp4" evidence="4">
    <location>
        <begin position="50"/>
        <end position="158"/>
    </location>
</feature>
<gene>
    <name evidence="6" type="ORF">SO802_006301</name>
</gene>
<dbReference type="PANTHER" id="PTHR46929">
    <property type="entry name" value="EXPRESSED PROTEIN"/>
    <property type="match status" value="1"/>
</dbReference>
<proteinExistence type="predicted"/>
<dbReference type="GO" id="GO:0046872">
    <property type="term" value="F:metal ion binding"/>
    <property type="evidence" value="ECO:0007669"/>
    <property type="project" value="UniProtKB-KW"/>
</dbReference>
<dbReference type="EMBL" id="JAZDWU010000002">
    <property type="protein sequence ID" value="KAL0011193.1"/>
    <property type="molecule type" value="Genomic_DNA"/>
</dbReference>
<protein>
    <recommendedName>
        <fullName evidence="8">DDE Tnp4 domain-containing protein</fullName>
    </recommendedName>
</protein>
<evidence type="ECO:0000313" key="7">
    <source>
        <dbReference type="Proteomes" id="UP001459277"/>
    </source>
</evidence>
<evidence type="ECO:0000259" key="4">
    <source>
        <dbReference type="Pfam" id="PF13359"/>
    </source>
</evidence>
<dbReference type="Pfam" id="PF26138">
    <property type="entry name" value="DUF8040"/>
    <property type="match status" value="1"/>
</dbReference>
<reference evidence="6 7" key="1">
    <citation type="submission" date="2024-01" db="EMBL/GenBank/DDBJ databases">
        <title>A telomere-to-telomere, gap-free genome of sweet tea (Lithocarpus litseifolius).</title>
        <authorList>
            <person name="Zhou J."/>
        </authorList>
    </citation>
    <scope>NUCLEOTIDE SEQUENCE [LARGE SCALE GENOMIC DNA]</scope>
    <source>
        <strain evidence="6">Zhou-2022a</strain>
        <tissue evidence="6">Leaf</tissue>
    </source>
</reference>
<evidence type="ECO:0000256" key="2">
    <source>
        <dbReference type="ARBA" id="ARBA00022723"/>
    </source>
</evidence>
<keyword evidence="7" id="KW-1185">Reference proteome</keyword>
<dbReference type="Pfam" id="PF13359">
    <property type="entry name" value="DDE_Tnp_4"/>
    <property type="match status" value="1"/>
</dbReference>
<dbReference type="InterPro" id="IPR027806">
    <property type="entry name" value="HARBI1_dom"/>
</dbReference>
<comment type="caution">
    <text evidence="6">The sequence shown here is derived from an EMBL/GenBank/DDBJ whole genome shotgun (WGS) entry which is preliminary data.</text>
</comment>